<dbReference type="STRING" id="112090.W4FEA2"/>
<dbReference type="RefSeq" id="XP_009845379.1">
    <property type="nucleotide sequence ID" value="XM_009847077.1"/>
</dbReference>
<keyword evidence="9 11" id="KW-1133">Transmembrane helix</keyword>
<dbReference type="GO" id="GO:0000323">
    <property type="term" value="C:lytic vacuole"/>
    <property type="evidence" value="ECO:0007669"/>
    <property type="project" value="UniProtKB-ARBA"/>
</dbReference>
<dbReference type="PROSITE" id="PS50893">
    <property type="entry name" value="ABC_TRANSPORTER_2"/>
    <property type="match status" value="2"/>
</dbReference>
<feature type="transmembrane region" description="Helical" evidence="11">
    <location>
        <begin position="1043"/>
        <end position="1066"/>
    </location>
</feature>
<evidence type="ECO:0000256" key="9">
    <source>
        <dbReference type="ARBA" id="ARBA00022989"/>
    </source>
</evidence>
<keyword evidence="4" id="KW-0926">Vacuole</keyword>
<feature type="transmembrane region" description="Helical" evidence="11">
    <location>
        <begin position="91"/>
        <end position="112"/>
    </location>
</feature>
<feature type="transmembrane region" description="Helical" evidence="11">
    <location>
        <begin position="238"/>
        <end position="259"/>
    </location>
</feature>
<feature type="domain" description="ABC transmembrane type-1" evidence="13">
    <location>
        <begin position="422"/>
        <end position="704"/>
    </location>
</feature>
<dbReference type="EMBL" id="KI913247">
    <property type="protein sequence ID" value="ETV65141.1"/>
    <property type="molecule type" value="Genomic_DNA"/>
</dbReference>
<feature type="domain" description="ABC transporter" evidence="12">
    <location>
        <begin position="1368"/>
        <end position="1602"/>
    </location>
</feature>
<evidence type="ECO:0000256" key="2">
    <source>
        <dbReference type="ARBA" id="ARBA00009726"/>
    </source>
</evidence>
<dbReference type="FunFam" id="3.40.50.300:FF:000610">
    <property type="entry name" value="Multidrug resistance-associated ABC transporter"/>
    <property type="match status" value="1"/>
</dbReference>
<evidence type="ECO:0000256" key="1">
    <source>
        <dbReference type="ARBA" id="ARBA00004128"/>
    </source>
</evidence>
<gene>
    <name evidence="14" type="ORF">H257_18067</name>
</gene>
<evidence type="ECO:0000259" key="12">
    <source>
        <dbReference type="PROSITE" id="PS50893"/>
    </source>
</evidence>
<dbReference type="CDD" id="cd03244">
    <property type="entry name" value="ABCC_MRP_domain2"/>
    <property type="match status" value="1"/>
</dbReference>
<evidence type="ECO:0000256" key="4">
    <source>
        <dbReference type="ARBA" id="ARBA00022554"/>
    </source>
</evidence>
<feature type="transmembrane region" description="Helical" evidence="11">
    <location>
        <begin position="132"/>
        <end position="151"/>
    </location>
</feature>
<feature type="domain" description="ABC transmembrane type-1" evidence="13">
    <location>
        <begin position="96"/>
        <end position="303"/>
    </location>
</feature>
<evidence type="ECO:0000313" key="14">
    <source>
        <dbReference type="EMBL" id="ETV65141.1"/>
    </source>
</evidence>
<comment type="similarity">
    <text evidence="2">Belongs to the ABC transporter superfamily. ABCC family. Conjugate transporter (TC 3.A.1.208) subfamily.</text>
</comment>
<proteinExistence type="inferred from homology"/>
<dbReference type="SMART" id="SM00382">
    <property type="entry name" value="AAA"/>
    <property type="match status" value="2"/>
</dbReference>
<feature type="transmembrane region" description="Helical" evidence="11">
    <location>
        <begin position="1280"/>
        <end position="1297"/>
    </location>
</feature>
<dbReference type="InterPro" id="IPR050173">
    <property type="entry name" value="ABC_transporter_C-like"/>
</dbReference>
<dbReference type="GO" id="GO:0005774">
    <property type="term" value="C:vacuolar membrane"/>
    <property type="evidence" value="ECO:0007669"/>
    <property type="project" value="UniProtKB-SubCell"/>
</dbReference>
<feature type="transmembrane region" description="Helical" evidence="11">
    <location>
        <begin position="1304"/>
        <end position="1327"/>
    </location>
</feature>
<dbReference type="PANTHER" id="PTHR24223:SF443">
    <property type="entry name" value="MULTIDRUG-RESISTANCE LIKE PROTEIN 1, ISOFORM I"/>
    <property type="match status" value="1"/>
</dbReference>
<dbReference type="PROSITE" id="PS00211">
    <property type="entry name" value="ABC_TRANSPORTER_1"/>
    <property type="match status" value="1"/>
</dbReference>
<dbReference type="InterPro" id="IPR036640">
    <property type="entry name" value="ABC1_TM_sf"/>
</dbReference>
<dbReference type="VEuPathDB" id="FungiDB:H257_18067"/>
<protein>
    <submittedName>
        <fullName evidence="14">Uncharacterized protein</fullName>
    </submittedName>
</protein>
<evidence type="ECO:0000256" key="8">
    <source>
        <dbReference type="ARBA" id="ARBA00022840"/>
    </source>
</evidence>
<dbReference type="FunFam" id="3.40.50.300:FF:000997">
    <property type="entry name" value="Multidrug resistance-associated protein 1"/>
    <property type="match status" value="1"/>
</dbReference>
<dbReference type="InterPro" id="IPR017871">
    <property type="entry name" value="ABC_transporter-like_CS"/>
</dbReference>
<dbReference type="PANTHER" id="PTHR24223">
    <property type="entry name" value="ATP-BINDING CASSETTE SUB-FAMILY C"/>
    <property type="match status" value="1"/>
</dbReference>
<keyword evidence="10 11" id="KW-0472">Membrane</keyword>
<feature type="transmembrane region" description="Helical" evidence="11">
    <location>
        <begin position="540"/>
        <end position="558"/>
    </location>
</feature>
<dbReference type="Pfam" id="PF00005">
    <property type="entry name" value="ABC_tran"/>
    <property type="match status" value="2"/>
</dbReference>
<evidence type="ECO:0000259" key="13">
    <source>
        <dbReference type="PROSITE" id="PS50929"/>
    </source>
</evidence>
<dbReference type="InterPro" id="IPR011527">
    <property type="entry name" value="ABC1_TM_dom"/>
</dbReference>
<dbReference type="Gene3D" id="1.20.1560.10">
    <property type="entry name" value="ABC transporter type 1, transmembrane domain"/>
    <property type="match status" value="3"/>
</dbReference>
<evidence type="ECO:0000256" key="7">
    <source>
        <dbReference type="ARBA" id="ARBA00022741"/>
    </source>
</evidence>
<feature type="transmembrane region" description="Helical" evidence="11">
    <location>
        <begin position="1158"/>
        <end position="1175"/>
    </location>
</feature>
<keyword evidence="5 11" id="KW-0812">Transmembrane</keyword>
<evidence type="ECO:0000256" key="3">
    <source>
        <dbReference type="ARBA" id="ARBA00022448"/>
    </source>
</evidence>
<evidence type="ECO:0000256" key="10">
    <source>
        <dbReference type="ARBA" id="ARBA00023136"/>
    </source>
</evidence>
<feature type="transmembrane region" description="Helical" evidence="11">
    <location>
        <begin position="691"/>
        <end position="709"/>
    </location>
</feature>
<evidence type="ECO:0000256" key="6">
    <source>
        <dbReference type="ARBA" id="ARBA00022737"/>
    </source>
</evidence>
<dbReference type="InterPro" id="IPR044726">
    <property type="entry name" value="ABCC_6TM_D2"/>
</dbReference>
<keyword evidence="6" id="KW-0677">Repeat</keyword>
<dbReference type="GO" id="GO:0016887">
    <property type="term" value="F:ATP hydrolysis activity"/>
    <property type="evidence" value="ECO:0007669"/>
    <property type="project" value="InterPro"/>
</dbReference>
<dbReference type="FunFam" id="1.20.1560.10:FF:000020">
    <property type="entry name" value="ABC metal ion transporter"/>
    <property type="match status" value="1"/>
</dbReference>
<dbReference type="CDD" id="cd18579">
    <property type="entry name" value="ABC_6TM_ABCC_D1"/>
    <property type="match status" value="2"/>
</dbReference>
<feature type="domain" description="ABC transmembrane type-1" evidence="13">
    <location>
        <begin position="1114"/>
        <end position="1331"/>
    </location>
</feature>
<dbReference type="Gene3D" id="3.40.50.300">
    <property type="entry name" value="P-loop containing nucleotide triphosphate hydrolases"/>
    <property type="match status" value="2"/>
</dbReference>
<keyword evidence="3" id="KW-0813">Transport</keyword>
<keyword evidence="8" id="KW-0067">ATP-binding</keyword>
<dbReference type="InterPro" id="IPR003439">
    <property type="entry name" value="ABC_transporter-like_ATP-bd"/>
</dbReference>
<dbReference type="InterPro" id="IPR027417">
    <property type="entry name" value="P-loop_NTPase"/>
</dbReference>
<feature type="transmembrane region" description="Helical" evidence="11">
    <location>
        <begin position="1100"/>
        <end position="1118"/>
    </location>
</feature>
<feature type="transmembrane region" description="Helical" evidence="11">
    <location>
        <begin position="564"/>
        <end position="585"/>
    </location>
</feature>
<dbReference type="CDD" id="cd03250">
    <property type="entry name" value="ABCC_MRP_domain1"/>
    <property type="match status" value="1"/>
</dbReference>
<dbReference type="SUPFAM" id="SSF90123">
    <property type="entry name" value="ABC transporter transmembrane region"/>
    <property type="match status" value="3"/>
</dbReference>
<evidence type="ECO:0000256" key="5">
    <source>
        <dbReference type="ARBA" id="ARBA00022692"/>
    </source>
</evidence>
<dbReference type="GO" id="GO:0005524">
    <property type="term" value="F:ATP binding"/>
    <property type="evidence" value="ECO:0007669"/>
    <property type="project" value="UniProtKB-KW"/>
</dbReference>
<dbReference type="PROSITE" id="PS50929">
    <property type="entry name" value="ABC_TM1F"/>
    <property type="match status" value="3"/>
</dbReference>
<accession>W4FEA2</accession>
<dbReference type="GO" id="GO:0140359">
    <property type="term" value="F:ABC-type transporter activity"/>
    <property type="evidence" value="ECO:0007669"/>
    <property type="project" value="InterPro"/>
</dbReference>
<dbReference type="SUPFAM" id="SSF52540">
    <property type="entry name" value="P-loop containing nucleoside triphosphate hydrolases"/>
    <property type="match status" value="2"/>
</dbReference>
<organism evidence="14">
    <name type="scientific">Aphanomyces astaci</name>
    <name type="common">Crayfish plague agent</name>
    <dbReference type="NCBI Taxonomy" id="112090"/>
    <lineage>
        <taxon>Eukaryota</taxon>
        <taxon>Sar</taxon>
        <taxon>Stramenopiles</taxon>
        <taxon>Oomycota</taxon>
        <taxon>Saprolegniomycetes</taxon>
        <taxon>Saprolegniales</taxon>
        <taxon>Verrucalvaceae</taxon>
        <taxon>Aphanomyces</taxon>
    </lineage>
</organism>
<dbReference type="InterPro" id="IPR003593">
    <property type="entry name" value="AAA+_ATPase"/>
</dbReference>
<feature type="transmembrane region" description="Helical" evidence="11">
    <location>
        <begin position="214"/>
        <end position="232"/>
    </location>
</feature>
<comment type="subcellular location">
    <subcellularLocation>
        <location evidence="1">Vacuole membrane</location>
        <topology evidence="1">Multi-pass membrane protein</topology>
    </subcellularLocation>
</comment>
<sequence>MVTGFSVVNSPRGGHTKLLASPHPLDNANLLSKAIFGWANALLRDGNQRQLGPDDMWRLQDSNKVATLASNYISVYATHGKSLLRTFFTIYWVKLIVIAVLQLFTTACDLYGPAYVLQKVVRAVQQPVFDPTATSLLVLSLYGIQVVSAFVKAHMKFMNDVIGFQFGSSLRSMLFQKALKLSAKSKKEKTAGDIANLFSSDVDSVMEFAVSMNLLWIVPVQIGAVLYLLYVLVEWAVFLGLAVVFVILVINGVMAIMMGKEYDIIFEAKDNRMKVVNEVFGAIQIVKFNAWEEKFLDKLIELRLAEPPHCQHHFAIASLAIMDSDSMVTGFSVVNSPRGGHTKLLASPHPLDNANLLSKAIFGWANALLRDGNQRQLGPDDMWRLQDSNKVATLASNYISVYATHGKSLLRTFFTIYWVKLIVIAVLQLFTTACDLYGPAYVLQKVVRAVQQPVFDPTATSLLVLSLYGIQVVSAFVKAHMKFMNDVIGFQFGSSLRSMLFQKALKLSAKSKKEKTAGDIANLFSSDVDSVMEFAVSMNLLWIVPVQIGAVLYLLYVLVEWAVFLGLAVVFVILVINGVMAIMMGKEYDIIFEAKDNRMKVVNEVFGAIQIVKFNAWEEKFLDKLIELRLAEVVSIWKYMRYYLVLMMFMFTTPVLVTITIFATFTLWMQLSLTVEIMFSTLALFKSLQDAMFGLPLVIMTTAQCFVSVKRINAVLLMDEFDPSNVQTPACNAALKAKYGLDRTFGWHTPSDNTDSASKSNKNVAESSAGEDNAATVLFADVNLTIQQGQFVVLHGAVGQGKSSLCAALLGEMRKLAGTVFVGGDVAYFAQQSWIQNATVRDNILFGKPFDAAKYASVVEACALTTDIAALPAGDRTEIGQIGINLSGGQKARMSLARACYSDADIFVLDSPLSAVDAIVQNEIFTKCFLGLLRYKTILLVTHSLEIIQSPHVHRTFLVQDGTVTESTPTHKRANSSKLISSVAPLRPPTAYWAVDSQDIVDDLVVTPPRYEDHKTLKSEEHETGTLVVEEGRAAGRVSKAVVIEYIGAIGGWWSMIVMVLLMLAVEAIKVGSDIWLSHWSNQSKTLSPADFRANTNHNILIYGILISSVLVYALRGAKKLFSEMLHSILEAPMLFFDANPIGRVLNRFGDDVLQVDMFIPFAFAPILIRIASIGSKIVTTIAITQWMGLLVLPLMAVYGFLGSYFLAPLREVNRIEKTMQSPLLCLVSEGVDGSTTIRAFGPKYLRRFNRIHDDLLEVFVGAGFVAAVSNQWFALRVELISCTIVFALLMGVVVMHDAISAGLIALVITYGLGIPANLAGLVNVWARMETALIAPDRLYEYIQLTKEGERHTPLDAASTSWPTHRQVQFDQVSYRYKPTAPLVLQDVSFTVKGGEKVGVVGRTGAGKSSLMMSLFRMNDLAAGHIRIDGLDIADMGLHNLRSHLAIIPQNPVLFKGTLRNYLDPFVEYDDDQLWIALTKVQLADRIGADPDMLLGPVEENGENFSVGERQMLCIPRALLRQATIVILDEATAAIDHDTDQHLQQVVRSEFATSTVLTIAHRLDTVLDCDRILVFDQGRLVQNDTPAALVNAGTGIFFDLVTEGGYSLEKQL</sequence>
<reference evidence="14" key="1">
    <citation type="submission" date="2013-12" db="EMBL/GenBank/DDBJ databases">
        <title>The Genome Sequence of Aphanomyces astaci APO3.</title>
        <authorList>
            <consortium name="The Broad Institute Genomics Platform"/>
            <person name="Russ C."/>
            <person name="Tyler B."/>
            <person name="van West P."/>
            <person name="Dieguez-Uribeondo J."/>
            <person name="Young S.K."/>
            <person name="Zeng Q."/>
            <person name="Gargeya S."/>
            <person name="Fitzgerald M."/>
            <person name="Abouelleil A."/>
            <person name="Alvarado L."/>
            <person name="Chapman S.B."/>
            <person name="Gainer-Dewar J."/>
            <person name="Goldberg J."/>
            <person name="Griggs A."/>
            <person name="Gujja S."/>
            <person name="Hansen M."/>
            <person name="Howarth C."/>
            <person name="Imamovic A."/>
            <person name="Ireland A."/>
            <person name="Larimer J."/>
            <person name="McCowan C."/>
            <person name="Murphy C."/>
            <person name="Pearson M."/>
            <person name="Poon T.W."/>
            <person name="Priest M."/>
            <person name="Roberts A."/>
            <person name="Saif S."/>
            <person name="Shea T."/>
            <person name="Sykes S."/>
            <person name="Wortman J."/>
            <person name="Nusbaum C."/>
            <person name="Birren B."/>
        </authorList>
    </citation>
    <scope>NUCLEOTIDE SEQUENCE [LARGE SCALE GENOMIC DNA]</scope>
    <source>
        <strain evidence="14">APO3</strain>
    </source>
</reference>
<feature type="domain" description="ABC transporter" evidence="12">
    <location>
        <begin position="759"/>
        <end position="986"/>
    </location>
</feature>
<feature type="transmembrane region" description="Helical" evidence="11">
    <location>
        <begin position="458"/>
        <end position="477"/>
    </location>
</feature>
<dbReference type="OrthoDB" id="78956at2759"/>
<feature type="transmembrane region" description="Helical" evidence="11">
    <location>
        <begin position="642"/>
        <end position="671"/>
    </location>
</feature>
<keyword evidence="7" id="KW-0547">Nucleotide-binding</keyword>
<dbReference type="InterPro" id="IPR044746">
    <property type="entry name" value="ABCC_6TM_D1"/>
</dbReference>
<name>W4FEA2_APHAT</name>
<feature type="transmembrane region" description="Helical" evidence="11">
    <location>
        <begin position="417"/>
        <end position="438"/>
    </location>
</feature>
<dbReference type="Pfam" id="PF00664">
    <property type="entry name" value="ABC_membrane"/>
    <property type="match status" value="3"/>
</dbReference>
<dbReference type="FunFam" id="1.20.1560.10:FF:000013">
    <property type="entry name" value="ABC transporter C family member 2"/>
    <property type="match status" value="1"/>
</dbReference>
<dbReference type="GeneID" id="20820063"/>
<evidence type="ECO:0000256" key="11">
    <source>
        <dbReference type="SAM" id="Phobius"/>
    </source>
</evidence>
<dbReference type="CDD" id="cd18580">
    <property type="entry name" value="ABC_6TM_ABCC_D2"/>
    <property type="match status" value="1"/>
</dbReference>
<feature type="transmembrane region" description="Helical" evidence="11">
    <location>
        <begin position="1187"/>
        <end position="1208"/>
    </location>
</feature>